<dbReference type="OrthoDB" id="9806522at2"/>
<dbReference type="InterPro" id="IPR058533">
    <property type="entry name" value="Cation_efflux_TM"/>
</dbReference>
<feature type="domain" description="Cation efflux protein cytoplasmic" evidence="11">
    <location>
        <begin position="211"/>
        <end position="287"/>
    </location>
</feature>
<dbReference type="RefSeq" id="WP_121939539.1">
    <property type="nucleotide sequence ID" value="NZ_REFR01000013.1"/>
</dbReference>
<sequence>MAREADDRLVRLATAASVGVALSLLSAKAAVWWLSGSVSMLGSVADSGLDLAASLVTLFAVRAAIRPADRTHRFGHGKAEALAALFQATLMTGSALFLLLEAVRHLMAPEPIVRSALVLAVSATAIALTLGLVSFQNHVVAKTRSLAIKGDALHYKGDLALNLGVIAAALASTAGLATADGLAGLGITAYILRGAWRAGRPAIDQIMDRELPDDERERIFNLVMGNRDVAGLHKLRTRAAGRDRFIEMHIEVDGGLSLDAAHLIAEEIEATLSEAFPGADVIIHVDPLRAQSDILTARELDMRKDKGPC</sequence>
<dbReference type="FunCoup" id="A0A3M0CC73">
    <property type="interactions" value="329"/>
</dbReference>
<dbReference type="Pfam" id="PF16916">
    <property type="entry name" value="ZT_dimer"/>
    <property type="match status" value="1"/>
</dbReference>
<comment type="similarity">
    <text evidence="2">Belongs to the cation diffusion facilitator (CDF) transporter (TC 2.A.4) family.</text>
</comment>
<feature type="transmembrane region" description="Helical" evidence="9">
    <location>
        <begin position="112"/>
        <end position="135"/>
    </location>
</feature>
<comment type="caution">
    <text evidence="12">The sequence shown here is derived from an EMBL/GenBank/DDBJ whole genome shotgun (WGS) entry which is preliminary data.</text>
</comment>
<dbReference type="AlphaFoldDB" id="A0A3M0CC73"/>
<keyword evidence="7 9" id="KW-0472">Membrane</keyword>
<evidence type="ECO:0000256" key="9">
    <source>
        <dbReference type="SAM" id="Phobius"/>
    </source>
</evidence>
<feature type="transmembrane region" description="Helical" evidence="9">
    <location>
        <begin position="12"/>
        <end position="34"/>
    </location>
</feature>
<evidence type="ECO:0000259" key="11">
    <source>
        <dbReference type="Pfam" id="PF16916"/>
    </source>
</evidence>
<dbReference type="GO" id="GO:0015341">
    <property type="term" value="F:zinc efflux antiporter activity"/>
    <property type="evidence" value="ECO:0007669"/>
    <property type="project" value="TreeGrafter"/>
</dbReference>
<accession>A0A3M0CC73</accession>
<dbReference type="FunFam" id="3.30.70.1350:FF:000002">
    <property type="entry name" value="Ferrous-iron efflux pump FieF"/>
    <property type="match status" value="1"/>
</dbReference>
<keyword evidence="3" id="KW-0813">Transport</keyword>
<dbReference type="SUPFAM" id="SSF161111">
    <property type="entry name" value="Cation efflux protein transmembrane domain-like"/>
    <property type="match status" value="1"/>
</dbReference>
<evidence type="ECO:0000256" key="3">
    <source>
        <dbReference type="ARBA" id="ARBA00022448"/>
    </source>
</evidence>
<evidence type="ECO:0000256" key="4">
    <source>
        <dbReference type="ARBA" id="ARBA00022475"/>
    </source>
</evidence>
<dbReference type="GO" id="GO:0005886">
    <property type="term" value="C:plasma membrane"/>
    <property type="evidence" value="ECO:0007669"/>
    <property type="project" value="UniProtKB-SubCell"/>
</dbReference>
<proteinExistence type="inferred from homology"/>
<dbReference type="InterPro" id="IPR027469">
    <property type="entry name" value="Cation_efflux_TMD_sf"/>
</dbReference>
<keyword evidence="5 9" id="KW-0812">Transmembrane</keyword>
<dbReference type="Gene3D" id="3.30.70.1350">
    <property type="entry name" value="Cation efflux protein, cytoplasmic domain"/>
    <property type="match status" value="1"/>
</dbReference>
<evidence type="ECO:0000313" key="12">
    <source>
        <dbReference type="EMBL" id="RMB04619.1"/>
    </source>
</evidence>
<dbReference type="InterPro" id="IPR050291">
    <property type="entry name" value="CDF_Transporter"/>
</dbReference>
<protein>
    <recommendedName>
        <fullName evidence="8">Protein p34</fullName>
    </recommendedName>
</protein>
<dbReference type="PANTHER" id="PTHR43840:SF41">
    <property type="entry name" value="CATION-EFFLUX PUMP FIEF"/>
    <property type="match status" value="1"/>
</dbReference>
<dbReference type="Proteomes" id="UP000271227">
    <property type="component" value="Unassembled WGS sequence"/>
</dbReference>
<reference evidence="12 13" key="1">
    <citation type="submission" date="2018-10" db="EMBL/GenBank/DDBJ databases">
        <title>Genomic Encyclopedia of Archaeal and Bacterial Type Strains, Phase II (KMG-II): from individual species to whole genera.</title>
        <authorList>
            <person name="Goeker M."/>
        </authorList>
    </citation>
    <scope>NUCLEOTIDE SEQUENCE [LARGE SCALE GENOMIC DNA]</scope>
    <source>
        <strain evidence="12 13">DSM 25217</strain>
    </source>
</reference>
<dbReference type="InterPro" id="IPR027470">
    <property type="entry name" value="Cation_efflux_CTD"/>
</dbReference>
<evidence type="ECO:0000313" key="13">
    <source>
        <dbReference type="Proteomes" id="UP000271227"/>
    </source>
</evidence>
<dbReference type="GO" id="GO:0015086">
    <property type="term" value="F:cadmium ion transmembrane transporter activity"/>
    <property type="evidence" value="ECO:0007669"/>
    <property type="project" value="TreeGrafter"/>
</dbReference>
<keyword evidence="4" id="KW-1003">Cell membrane</keyword>
<keyword evidence="13" id="KW-1185">Reference proteome</keyword>
<dbReference type="InParanoid" id="A0A3M0CC73"/>
<dbReference type="PANTHER" id="PTHR43840">
    <property type="entry name" value="MITOCHONDRIAL METAL TRANSPORTER 1-RELATED"/>
    <property type="match status" value="1"/>
</dbReference>
<dbReference type="Pfam" id="PF01545">
    <property type="entry name" value="Cation_efflux"/>
    <property type="match status" value="1"/>
</dbReference>
<dbReference type="InterPro" id="IPR002524">
    <property type="entry name" value="Cation_efflux"/>
</dbReference>
<name>A0A3M0CC73_9PROT</name>
<evidence type="ECO:0000256" key="7">
    <source>
        <dbReference type="ARBA" id="ARBA00023136"/>
    </source>
</evidence>
<comment type="subcellular location">
    <subcellularLocation>
        <location evidence="1">Cell membrane</location>
        <topology evidence="1">Multi-pass membrane protein</topology>
    </subcellularLocation>
</comment>
<keyword evidence="6 9" id="KW-1133">Transmembrane helix</keyword>
<dbReference type="NCBIfam" id="TIGR01297">
    <property type="entry name" value="CDF"/>
    <property type="match status" value="1"/>
</dbReference>
<dbReference type="GO" id="GO:0015093">
    <property type="term" value="F:ferrous iron transmembrane transporter activity"/>
    <property type="evidence" value="ECO:0007669"/>
    <property type="project" value="TreeGrafter"/>
</dbReference>
<evidence type="ECO:0000256" key="2">
    <source>
        <dbReference type="ARBA" id="ARBA00008114"/>
    </source>
</evidence>
<evidence type="ECO:0000256" key="8">
    <source>
        <dbReference type="ARBA" id="ARBA00068882"/>
    </source>
</evidence>
<feature type="transmembrane region" description="Helical" evidence="9">
    <location>
        <begin position="40"/>
        <end position="61"/>
    </location>
</feature>
<evidence type="ECO:0000256" key="5">
    <source>
        <dbReference type="ARBA" id="ARBA00022692"/>
    </source>
</evidence>
<dbReference type="Gene3D" id="1.20.1510.10">
    <property type="entry name" value="Cation efflux protein transmembrane domain"/>
    <property type="match status" value="1"/>
</dbReference>
<dbReference type="InterPro" id="IPR036837">
    <property type="entry name" value="Cation_efflux_CTD_sf"/>
</dbReference>
<feature type="domain" description="Cation efflux protein transmembrane" evidence="10">
    <location>
        <begin position="16"/>
        <end position="207"/>
    </location>
</feature>
<dbReference type="EMBL" id="REFR01000013">
    <property type="protein sequence ID" value="RMB04619.1"/>
    <property type="molecule type" value="Genomic_DNA"/>
</dbReference>
<gene>
    <name evidence="12" type="ORF">BXY39_2889</name>
</gene>
<evidence type="ECO:0000256" key="6">
    <source>
        <dbReference type="ARBA" id="ARBA00022989"/>
    </source>
</evidence>
<feature type="transmembrane region" description="Helical" evidence="9">
    <location>
        <begin position="81"/>
        <end position="100"/>
    </location>
</feature>
<dbReference type="SUPFAM" id="SSF160240">
    <property type="entry name" value="Cation efflux protein cytoplasmic domain-like"/>
    <property type="match status" value="1"/>
</dbReference>
<evidence type="ECO:0000256" key="1">
    <source>
        <dbReference type="ARBA" id="ARBA00004651"/>
    </source>
</evidence>
<evidence type="ECO:0000259" key="10">
    <source>
        <dbReference type="Pfam" id="PF01545"/>
    </source>
</evidence>
<dbReference type="GO" id="GO:0006882">
    <property type="term" value="P:intracellular zinc ion homeostasis"/>
    <property type="evidence" value="ECO:0007669"/>
    <property type="project" value="TreeGrafter"/>
</dbReference>
<organism evidence="12 13">
    <name type="scientific">Eilatimonas milleporae</name>
    <dbReference type="NCBI Taxonomy" id="911205"/>
    <lineage>
        <taxon>Bacteria</taxon>
        <taxon>Pseudomonadati</taxon>
        <taxon>Pseudomonadota</taxon>
        <taxon>Alphaproteobacteria</taxon>
        <taxon>Kordiimonadales</taxon>
        <taxon>Kordiimonadaceae</taxon>
        <taxon>Eilatimonas</taxon>
    </lineage>
</organism>